<dbReference type="AlphaFoldDB" id="A0A0M3HWR6"/>
<dbReference type="Proteomes" id="UP000036681">
    <property type="component" value="Unplaced"/>
</dbReference>
<evidence type="ECO:0000313" key="3">
    <source>
        <dbReference type="Proteomes" id="UP000036681"/>
    </source>
</evidence>
<feature type="signal peptide" evidence="2">
    <location>
        <begin position="1"/>
        <end position="22"/>
    </location>
</feature>
<name>A0A0M3HWR6_ASCLU</name>
<evidence type="ECO:0000256" key="1">
    <source>
        <dbReference type="SAM" id="MobiDB-lite"/>
    </source>
</evidence>
<sequence>MELRYEIFAFVFLCSLRRDVWAQPIIDEEADGSALGDSDDEDDEQNSALPPEIYDERTFTSVRPRFSTNQFDEDIPDDGQIRRIVFTVGTKISTT</sequence>
<proteinExistence type="predicted"/>
<feature type="chain" id="PRO_5005656661" evidence="2">
    <location>
        <begin position="23"/>
        <end position="95"/>
    </location>
</feature>
<evidence type="ECO:0000256" key="2">
    <source>
        <dbReference type="SAM" id="SignalP"/>
    </source>
</evidence>
<keyword evidence="2" id="KW-0732">Signal</keyword>
<feature type="compositionally biased region" description="Acidic residues" evidence="1">
    <location>
        <begin position="29"/>
        <end position="45"/>
    </location>
</feature>
<protein>
    <submittedName>
        <fullName evidence="4">Secreted protein</fullName>
    </submittedName>
</protein>
<dbReference type="WBParaSite" id="ALUE_0000763101-mRNA-1">
    <property type="protein sequence ID" value="ALUE_0000763101-mRNA-1"/>
    <property type="gene ID" value="ALUE_0000763101"/>
</dbReference>
<feature type="region of interest" description="Disordered" evidence="1">
    <location>
        <begin position="29"/>
        <end position="50"/>
    </location>
</feature>
<keyword evidence="3" id="KW-1185">Reference proteome</keyword>
<evidence type="ECO:0000313" key="4">
    <source>
        <dbReference type="WBParaSite" id="ALUE_0000763101-mRNA-1"/>
    </source>
</evidence>
<accession>A0A0M3HWR6</accession>
<reference evidence="4" key="1">
    <citation type="submission" date="2017-02" db="UniProtKB">
        <authorList>
            <consortium name="WormBaseParasite"/>
        </authorList>
    </citation>
    <scope>IDENTIFICATION</scope>
</reference>
<organism evidence="3 4">
    <name type="scientific">Ascaris lumbricoides</name>
    <name type="common">Giant roundworm</name>
    <dbReference type="NCBI Taxonomy" id="6252"/>
    <lineage>
        <taxon>Eukaryota</taxon>
        <taxon>Metazoa</taxon>
        <taxon>Ecdysozoa</taxon>
        <taxon>Nematoda</taxon>
        <taxon>Chromadorea</taxon>
        <taxon>Rhabditida</taxon>
        <taxon>Spirurina</taxon>
        <taxon>Ascaridomorpha</taxon>
        <taxon>Ascaridoidea</taxon>
        <taxon>Ascarididae</taxon>
        <taxon>Ascaris</taxon>
    </lineage>
</organism>